<dbReference type="Proteomes" id="UP000016843">
    <property type="component" value="Unassembled WGS sequence"/>
</dbReference>
<name>U5C1K0_9BACT</name>
<evidence type="ECO:0000313" key="1">
    <source>
        <dbReference type="EMBL" id="ERM83928.1"/>
    </source>
</evidence>
<sequence length="35" mass="3959">MKEIELVMNEMGQTISALNKIGNAQHQLNSNPIKY</sequence>
<reference evidence="1 2" key="1">
    <citation type="journal article" date="2013" name="Genome Announc.">
        <title>Draft Genome Sequence of the Psychrophilic and Alkaliphilic Rhodonellum psychrophilum Strain GCM71T.</title>
        <authorList>
            <person name="Hauptmann A.L."/>
            <person name="Glaring M.A."/>
            <person name="Hallin P.F."/>
            <person name="Prieme A."/>
            <person name="Stougaard P."/>
        </authorList>
    </citation>
    <scope>NUCLEOTIDE SEQUENCE [LARGE SCALE GENOMIC DNA]</scope>
    <source>
        <strain evidence="1 2">GCM71</strain>
    </source>
</reference>
<evidence type="ECO:0000313" key="2">
    <source>
        <dbReference type="Proteomes" id="UP000016843"/>
    </source>
</evidence>
<accession>U5C1K0</accession>
<gene>
    <name evidence="1" type="ORF">P872_01320</name>
</gene>
<comment type="caution">
    <text evidence="1">The sequence shown here is derived from an EMBL/GenBank/DDBJ whole genome shotgun (WGS) entry which is preliminary data.</text>
</comment>
<proteinExistence type="predicted"/>
<organism evidence="1 2">
    <name type="scientific">Rhodonellum psychrophilum GCM71 = DSM 17998</name>
    <dbReference type="NCBI Taxonomy" id="1123057"/>
    <lineage>
        <taxon>Bacteria</taxon>
        <taxon>Pseudomonadati</taxon>
        <taxon>Bacteroidota</taxon>
        <taxon>Cytophagia</taxon>
        <taxon>Cytophagales</taxon>
        <taxon>Cytophagaceae</taxon>
        <taxon>Rhodonellum</taxon>
    </lineage>
</organism>
<dbReference type="AlphaFoldDB" id="U5C1K0"/>
<keyword evidence="2" id="KW-1185">Reference proteome</keyword>
<protein>
    <submittedName>
        <fullName evidence="1">Uncharacterized protein</fullName>
    </submittedName>
</protein>
<dbReference type="EMBL" id="AWXR01000008">
    <property type="protein sequence ID" value="ERM83928.1"/>
    <property type="molecule type" value="Genomic_DNA"/>
</dbReference>